<accession>A0A564XUW1</accession>
<dbReference type="EMBL" id="CABIJS010000007">
    <property type="protein sequence ID" value="VUZ38797.1"/>
    <property type="molecule type" value="Genomic_DNA"/>
</dbReference>
<keyword evidence="2" id="KW-1185">Reference proteome</keyword>
<gene>
    <name evidence="1" type="ORF">WMSIL1_LOCUS206</name>
</gene>
<reference evidence="1 2" key="1">
    <citation type="submission" date="2019-07" db="EMBL/GenBank/DDBJ databases">
        <authorList>
            <person name="Jastrzebski P J."/>
            <person name="Paukszto L."/>
            <person name="Jastrzebski P J."/>
        </authorList>
    </citation>
    <scope>NUCLEOTIDE SEQUENCE [LARGE SCALE GENOMIC DNA]</scope>
    <source>
        <strain evidence="1 2">WMS-il1</strain>
    </source>
</reference>
<organism evidence="1 2">
    <name type="scientific">Hymenolepis diminuta</name>
    <name type="common">Rat tapeworm</name>
    <dbReference type="NCBI Taxonomy" id="6216"/>
    <lineage>
        <taxon>Eukaryota</taxon>
        <taxon>Metazoa</taxon>
        <taxon>Spiralia</taxon>
        <taxon>Lophotrochozoa</taxon>
        <taxon>Platyhelminthes</taxon>
        <taxon>Cestoda</taxon>
        <taxon>Eucestoda</taxon>
        <taxon>Cyclophyllidea</taxon>
        <taxon>Hymenolepididae</taxon>
        <taxon>Hymenolepis</taxon>
    </lineage>
</organism>
<dbReference type="SUPFAM" id="SSF117281">
    <property type="entry name" value="Kelch motif"/>
    <property type="match status" value="1"/>
</dbReference>
<sequence length="298" mass="33061">MSFLRCPRMATSKAEALVEWRNASRDEEVRATRSTAFRDMVSLSGIQASPVFIIGLFVEGIDIPVEWMFRAEDLNFSKLRPNASSSVPSFSIGPRSQTSEYVDFHFNLLSKFSEVETELKLQGRGYKLVSIGGWESGCNHLSSRVDSMDTLMSRVSPLSNLINARQRPACVATENGIFAFTDFRWNALAVYSREVYESASERRVLYSVLLVMGGVRGNWAALHSTELLTRWSGDGEGGGVGGGKKWQLRAFPPINGEHCGFPFAVYFQMSVYVVGRGEYVESMEMLDVEAGGQLTSLA</sequence>
<evidence type="ECO:0000313" key="1">
    <source>
        <dbReference type="EMBL" id="VUZ38797.1"/>
    </source>
</evidence>
<dbReference type="Proteomes" id="UP000321570">
    <property type="component" value="Unassembled WGS sequence"/>
</dbReference>
<name>A0A564XUW1_HYMDI</name>
<dbReference type="InterPro" id="IPR015915">
    <property type="entry name" value="Kelch-typ_b-propeller"/>
</dbReference>
<proteinExistence type="predicted"/>
<protein>
    <submittedName>
        <fullName evidence="1">Uncharacterized protein</fullName>
    </submittedName>
</protein>
<dbReference type="AlphaFoldDB" id="A0A564XUW1"/>
<evidence type="ECO:0000313" key="2">
    <source>
        <dbReference type="Proteomes" id="UP000321570"/>
    </source>
</evidence>